<dbReference type="AlphaFoldDB" id="A0A449BIG4"/>
<evidence type="ECO:0000313" key="2">
    <source>
        <dbReference type="EMBL" id="VEU82251.1"/>
    </source>
</evidence>
<protein>
    <submittedName>
        <fullName evidence="2">Uncharacterized protein</fullName>
    </submittedName>
</protein>
<keyword evidence="1" id="KW-0472">Membrane</keyword>
<dbReference type="Proteomes" id="UP000290909">
    <property type="component" value="Chromosome"/>
</dbReference>
<gene>
    <name evidence="2" type="ORF">NCTC10172_00259</name>
</gene>
<reference evidence="2 3" key="1">
    <citation type="submission" date="2019-01" db="EMBL/GenBank/DDBJ databases">
        <authorList>
            <consortium name="Pathogen Informatics"/>
        </authorList>
    </citation>
    <scope>NUCLEOTIDE SEQUENCE [LARGE SCALE GENOMIC DNA]</scope>
    <source>
        <strain evidence="2 3">NCTC10172</strain>
    </source>
</reference>
<keyword evidence="1" id="KW-1133">Transmembrane helix</keyword>
<dbReference type="EMBL" id="LR215050">
    <property type="protein sequence ID" value="VEU82251.1"/>
    <property type="molecule type" value="Genomic_DNA"/>
</dbReference>
<keyword evidence="3" id="KW-1185">Reference proteome</keyword>
<dbReference type="KEGG" id="ahk:NCTC10172_00259"/>
<keyword evidence="1" id="KW-0812">Transmembrane</keyword>
<dbReference type="RefSeq" id="WP_035369646.1">
    <property type="nucleotide sequence ID" value="NZ_LR215050.1"/>
</dbReference>
<accession>A0A449BIG4</accession>
<evidence type="ECO:0000313" key="3">
    <source>
        <dbReference type="Proteomes" id="UP000290909"/>
    </source>
</evidence>
<feature type="transmembrane region" description="Helical" evidence="1">
    <location>
        <begin position="12"/>
        <end position="36"/>
    </location>
</feature>
<proteinExistence type="predicted"/>
<evidence type="ECO:0000256" key="1">
    <source>
        <dbReference type="SAM" id="Phobius"/>
    </source>
</evidence>
<feature type="transmembrane region" description="Helical" evidence="1">
    <location>
        <begin position="42"/>
        <end position="61"/>
    </location>
</feature>
<organism evidence="2 3">
    <name type="scientific">Acholeplasma hippikon</name>
    <dbReference type="NCBI Taxonomy" id="264636"/>
    <lineage>
        <taxon>Bacteria</taxon>
        <taxon>Bacillati</taxon>
        <taxon>Mycoplasmatota</taxon>
        <taxon>Mollicutes</taxon>
        <taxon>Acholeplasmatales</taxon>
        <taxon>Acholeplasmataceae</taxon>
        <taxon>Acholeplasma</taxon>
    </lineage>
</organism>
<sequence length="146" mass="17025">MDKFINVYYRYFKFEAILFGLITLGLLGLTIVMFVVPGLNQMVFMKILFVLATLLGVIATTRRAIQAINHKYVNEDTIQKIELSLGHLDFLGIVRYSFIFDNKSHYTKKHFSTKIYAKLDKHEFEQIVFYAAYNKKATSVVLLEKR</sequence>
<dbReference type="STRING" id="1408416.GCA_000702765_01075"/>
<name>A0A449BIG4_9MOLU</name>